<keyword evidence="5" id="KW-1185">Reference proteome</keyword>
<feature type="domain" description="Glycoside hydrolase 35 catalytic" evidence="2">
    <location>
        <begin position="4"/>
        <end position="111"/>
    </location>
</feature>
<dbReference type="PRINTS" id="PR00742">
    <property type="entry name" value="GLHYDRLASE35"/>
</dbReference>
<evidence type="ECO:0000313" key="5">
    <source>
        <dbReference type="Proteomes" id="UP001152759"/>
    </source>
</evidence>
<dbReference type="InterPro" id="IPR048912">
    <property type="entry name" value="BetaGal1-like_ABD1"/>
</dbReference>
<evidence type="ECO:0000256" key="1">
    <source>
        <dbReference type="ARBA" id="ARBA00009809"/>
    </source>
</evidence>
<gene>
    <name evidence="4" type="ORF">BEMITA_LOCUS3152</name>
</gene>
<evidence type="ECO:0008006" key="6">
    <source>
        <dbReference type="Google" id="ProtNLM"/>
    </source>
</evidence>
<dbReference type="SUPFAM" id="SSF49785">
    <property type="entry name" value="Galactose-binding domain-like"/>
    <property type="match status" value="1"/>
</dbReference>
<dbReference type="PANTHER" id="PTHR23421">
    <property type="entry name" value="BETA-GALACTOSIDASE RELATED"/>
    <property type="match status" value="1"/>
</dbReference>
<dbReference type="Proteomes" id="UP001152759">
    <property type="component" value="Chromosome 10"/>
</dbReference>
<reference evidence="4" key="1">
    <citation type="submission" date="2021-12" db="EMBL/GenBank/DDBJ databases">
        <authorList>
            <person name="King R."/>
        </authorList>
    </citation>
    <scope>NUCLEOTIDE SEQUENCE</scope>
</reference>
<accession>A0A9P0C9J1</accession>
<dbReference type="EMBL" id="OU963871">
    <property type="protein sequence ID" value="CAH0763107.1"/>
    <property type="molecule type" value="Genomic_DNA"/>
</dbReference>
<evidence type="ECO:0000259" key="2">
    <source>
        <dbReference type="Pfam" id="PF01301"/>
    </source>
</evidence>
<dbReference type="SUPFAM" id="SSF51445">
    <property type="entry name" value="(Trans)glycosidases"/>
    <property type="match status" value="1"/>
</dbReference>
<feature type="domain" description="Beta-galactosidase 1-like first all-beta" evidence="3">
    <location>
        <begin position="164"/>
        <end position="258"/>
    </location>
</feature>
<dbReference type="AlphaFoldDB" id="A0A9P0C9J1"/>
<dbReference type="GO" id="GO:0005975">
    <property type="term" value="P:carbohydrate metabolic process"/>
    <property type="evidence" value="ECO:0007669"/>
    <property type="project" value="InterPro"/>
</dbReference>
<comment type="similarity">
    <text evidence="1">Belongs to the glycosyl hydrolase 35 family.</text>
</comment>
<dbReference type="Gene3D" id="3.20.20.80">
    <property type="entry name" value="Glycosidases"/>
    <property type="match status" value="1"/>
</dbReference>
<dbReference type="Gene3D" id="2.60.120.260">
    <property type="entry name" value="Galactose-binding domain-like"/>
    <property type="match status" value="3"/>
</dbReference>
<evidence type="ECO:0000313" key="4">
    <source>
        <dbReference type="EMBL" id="CAH0763107.1"/>
    </source>
</evidence>
<name>A0A9P0C9J1_BEMTA</name>
<protein>
    <recommendedName>
        <fullName evidence="6">Beta-galactosidase</fullName>
    </recommendedName>
</protein>
<organism evidence="4 5">
    <name type="scientific">Bemisia tabaci</name>
    <name type="common">Sweetpotato whitefly</name>
    <name type="synonym">Aleurodes tabaci</name>
    <dbReference type="NCBI Taxonomy" id="7038"/>
    <lineage>
        <taxon>Eukaryota</taxon>
        <taxon>Metazoa</taxon>
        <taxon>Ecdysozoa</taxon>
        <taxon>Arthropoda</taxon>
        <taxon>Hexapoda</taxon>
        <taxon>Insecta</taxon>
        <taxon>Pterygota</taxon>
        <taxon>Neoptera</taxon>
        <taxon>Paraneoptera</taxon>
        <taxon>Hemiptera</taxon>
        <taxon>Sternorrhyncha</taxon>
        <taxon>Aleyrodoidea</taxon>
        <taxon>Aleyrodidae</taxon>
        <taxon>Aleyrodinae</taxon>
        <taxon>Bemisia</taxon>
    </lineage>
</organism>
<dbReference type="InterPro" id="IPR031330">
    <property type="entry name" value="Gly_Hdrlase_35_cat"/>
</dbReference>
<proteinExistence type="inferred from homology"/>
<dbReference type="InterPro" id="IPR008979">
    <property type="entry name" value="Galactose-bd-like_sf"/>
</dbReference>
<sequence>NVDAVFDQLSYRNRGGPSVNSEFYSGWLSHWTGPLEGKEADAIVETLTDILNRNASVCLYMIHGGTNFGFTSGANAEPYKADITSYDYDAPISEAGDLTSKYFAIRSTLKKFADSYKLSFSGATHSTPMDFPKKAYGSVKLSAVVSIFNAPEIYDDEPLSEKIPQSFETLEVYSGYVLYEAYMPKKIPDFATLSILKVRDRATVYLDEEPRAIFSRSSGLNSLSLLQKDRGKKLSILVENQGYVNYDPHMQGDLKGVVFVNGRNMGRYWPSVGPQVTLYIPGCYLKAHPGINKLVILEEEKVPEVLEMRFRDRHKLNSTLIY</sequence>
<dbReference type="Pfam" id="PF21317">
    <property type="entry name" value="BetaGal_ABD_1"/>
    <property type="match status" value="1"/>
</dbReference>
<evidence type="ECO:0000259" key="3">
    <source>
        <dbReference type="Pfam" id="PF21317"/>
    </source>
</evidence>
<dbReference type="InterPro" id="IPR001944">
    <property type="entry name" value="Glycoside_Hdrlase_35"/>
</dbReference>
<dbReference type="GO" id="GO:0004553">
    <property type="term" value="F:hydrolase activity, hydrolyzing O-glycosyl compounds"/>
    <property type="evidence" value="ECO:0007669"/>
    <property type="project" value="InterPro"/>
</dbReference>
<feature type="non-terminal residue" evidence="4">
    <location>
        <position position="322"/>
    </location>
</feature>
<dbReference type="InterPro" id="IPR017853">
    <property type="entry name" value="GH"/>
</dbReference>
<dbReference type="Pfam" id="PF01301">
    <property type="entry name" value="Glyco_hydro_35"/>
    <property type="match status" value="1"/>
</dbReference>